<sequence length="117" mass="13633">MLTESGGNPNLFWGPEEERLVVIDHNQAFDSEFPVGEFMKYHIFSGISHDLFGNVLYQQEHRNTFQAVLDQWHNIRNGIPDDWHYLDPEMTVEADIGLDAIFTILNRCTTENLWDHA</sequence>
<dbReference type="AlphaFoldDB" id="A0A3B0YZ38"/>
<feature type="domain" description="HipA-like kinase" evidence="1">
    <location>
        <begin position="2"/>
        <end position="116"/>
    </location>
</feature>
<dbReference type="InterPro" id="IPR046748">
    <property type="entry name" value="HipA_2"/>
</dbReference>
<name>A0A3B0YZ38_9ZZZZ</name>
<evidence type="ECO:0000259" key="1">
    <source>
        <dbReference type="Pfam" id="PF20613"/>
    </source>
</evidence>
<dbReference type="EMBL" id="UOFK01000289">
    <property type="protein sequence ID" value="VAW81980.1"/>
    <property type="molecule type" value="Genomic_DNA"/>
</dbReference>
<evidence type="ECO:0000313" key="2">
    <source>
        <dbReference type="EMBL" id="VAW81980.1"/>
    </source>
</evidence>
<proteinExistence type="predicted"/>
<dbReference type="Pfam" id="PF20613">
    <property type="entry name" value="HipA_2"/>
    <property type="match status" value="1"/>
</dbReference>
<organism evidence="2">
    <name type="scientific">hydrothermal vent metagenome</name>
    <dbReference type="NCBI Taxonomy" id="652676"/>
    <lineage>
        <taxon>unclassified sequences</taxon>
        <taxon>metagenomes</taxon>
        <taxon>ecological metagenomes</taxon>
    </lineage>
</organism>
<protein>
    <recommendedName>
        <fullName evidence="1">HipA-like kinase domain-containing protein</fullName>
    </recommendedName>
</protein>
<reference evidence="2" key="1">
    <citation type="submission" date="2018-06" db="EMBL/GenBank/DDBJ databases">
        <authorList>
            <person name="Zhirakovskaya E."/>
        </authorList>
    </citation>
    <scope>NUCLEOTIDE SEQUENCE</scope>
</reference>
<accession>A0A3B0YZ38</accession>
<gene>
    <name evidence="2" type="ORF">MNBD_GAMMA13-2162</name>
</gene>